<gene>
    <name evidence="1" type="ORF">Sradi_3134800</name>
</gene>
<reference evidence="1" key="1">
    <citation type="submission" date="2020-06" db="EMBL/GenBank/DDBJ databases">
        <authorList>
            <person name="Li T."/>
            <person name="Hu X."/>
            <person name="Zhang T."/>
            <person name="Song X."/>
            <person name="Zhang H."/>
            <person name="Dai N."/>
            <person name="Sheng W."/>
            <person name="Hou X."/>
            <person name="Wei L."/>
        </authorList>
    </citation>
    <scope>NUCLEOTIDE SEQUENCE</scope>
    <source>
        <strain evidence="1">G02</strain>
        <tissue evidence="1">Leaf</tissue>
    </source>
</reference>
<reference evidence="1" key="2">
    <citation type="journal article" date="2024" name="Plant">
        <title>Genomic evolution and insights into agronomic trait innovations of Sesamum species.</title>
        <authorList>
            <person name="Miao H."/>
            <person name="Wang L."/>
            <person name="Qu L."/>
            <person name="Liu H."/>
            <person name="Sun Y."/>
            <person name="Le M."/>
            <person name="Wang Q."/>
            <person name="Wei S."/>
            <person name="Zheng Y."/>
            <person name="Lin W."/>
            <person name="Duan Y."/>
            <person name="Cao H."/>
            <person name="Xiong S."/>
            <person name="Wang X."/>
            <person name="Wei L."/>
            <person name="Li C."/>
            <person name="Ma Q."/>
            <person name="Ju M."/>
            <person name="Zhao R."/>
            <person name="Li G."/>
            <person name="Mu C."/>
            <person name="Tian Q."/>
            <person name="Mei H."/>
            <person name="Zhang T."/>
            <person name="Gao T."/>
            <person name="Zhang H."/>
        </authorList>
    </citation>
    <scope>NUCLEOTIDE SEQUENCE</scope>
    <source>
        <strain evidence="1">G02</strain>
    </source>
</reference>
<comment type="caution">
    <text evidence="1">The sequence shown here is derived from an EMBL/GenBank/DDBJ whole genome shotgun (WGS) entry which is preliminary data.</text>
</comment>
<organism evidence="1">
    <name type="scientific">Sesamum radiatum</name>
    <name type="common">Black benniseed</name>
    <dbReference type="NCBI Taxonomy" id="300843"/>
    <lineage>
        <taxon>Eukaryota</taxon>
        <taxon>Viridiplantae</taxon>
        <taxon>Streptophyta</taxon>
        <taxon>Embryophyta</taxon>
        <taxon>Tracheophyta</taxon>
        <taxon>Spermatophyta</taxon>
        <taxon>Magnoliopsida</taxon>
        <taxon>eudicotyledons</taxon>
        <taxon>Gunneridae</taxon>
        <taxon>Pentapetalae</taxon>
        <taxon>asterids</taxon>
        <taxon>lamiids</taxon>
        <taxon>Lamiales</taxon>
        <taxon>Pedaliaceae</taxon>
        <taxon>Sesamum</taxon>
    </lineage>
</organism>
<proteinExistence type="predicted"/>
<evidence type="ECO:0000313" key="1">
    <source>
        <dbReference type="EMBL" id="KAL0378293.1"/>
    </source>
</evidence>
<protein>
    <submittedName>
        <fullName evidence="1">Uncharacterized protein</fullName>
    </submittedName>
</protein>
<sequence>MASFDNEGDNNPFRETLPYLLQLIQPSTSTTSRRSASDPVFDPAAIPTTLNLLLAKQVRFIMEIVQVALPKFPS</sequence>
<name>A0AAW2REP8_SESRA</name>
<accession>A0AAW2REP8</accession>
<dbReference type="AlphaFoldDB" id="A0AAW2REP8"/>
<dbReference type="EMBL" id="JACGWJ010000013">
    <property type="protein sequence ID" value="KAL0378293.1"/>
    <property type="molecule type" value="Genomic_DNA"/>
</dbReference>